<dbReference type="AlphaFoldDB" id="A0A9D1JJU7"/>
<accession>A0A9D1JJU7</accession>
<organism evidence="1 2">
    <name type="scientific">Candidatus Limivivens intestinipullorum</name>
    <dbReference type="NCBI Taxonomy" id="2840858"/>
    <lineage>
        <taxon>Bacteria</taxon>
        <taxon>Bacillati</taxon>
        <taxon>Bacillota</taxon>
        <taxon>Clostridia</taxon>
        <taxon>Lachnospirales</taxon>
        <taxon>Lachnospiraceae</taxon>
        <taxon>Lachnospiraceae incertae sedis</taxon>
        <taxon>Candidatus Limivivens</taxon>
    </lineage>
</organism>
<evidence type="ECO:0000313" key="2">
    <source>
        <dbReference type="Proteomes" id="UP000823935"/>
    </source>
</evidence>
<evidence type="ECO:0000313" key="1">
    <source>
        <dbReference type="EMBL" id="HIS31068.1"/>
    </source>
</evidence>
<dbReference type="EMBL" id="DVIQ01000027">
    <property type="protein sequence ID" value="HIS31068.1"/>
    <property type="molecule type" value="Genomic_DNA"/>
</dbReference>
<name>A0A9D1JJU7_9FIRM</name>
<dbReference type="Proteomes" id="UP000823935">
    <property type="component" value="Unassembled WGS sequence"/>
</dbReference>
<protein>
    <submittedName>
        <fullName evidence="1">Ty transcription activator TEC1</fullName>
    </submittedName>
</protein>
<gene>
    <name evidence="1" type="ORF">IAB44_05885</name>
</gene>
<comment type="caution">
    <text evidence="1">The sequence shown here is derived from an EMBL/GenBank/DDBJ whole genome shotgun (WGS) entry which is preliminary data.</text>
</comment>
<reference evidence="1" key="2">
    <citation type="journal article" date="2021" name="PeerJ">
        <title>Extensive microbial diversity within the chicken gut microbiome revealed by metagenomics and culture.</title>
        <authorList>
            <person name="Gilroy R."/>
            <person name="Ravi A."/>
            <person name="Getino M."/>
            <person name="Pursley I."/>
            <person name="Horton D.L."/>
            <person name="Alikhan N.F."/>
            <person name="Baker D."/>
            <person name="Gharbi K."/>
            <person name="Hall N."/>
            <person name="Watson M."/>
            <person name="Adriaenssens E.M."/>
            <person name="Foster-Nyarko E."/>
            <person name="Jarju S."/>
            <person name="Secka A."/>
            <person name="Antonio M."/>
            <person name="Oren A."/>
            <person name="Chaudhuri R.R."/>
            <person name="La Ragione R."/>
            <person name="Hildebrand F."/>
            <person name="Pallen M.J."/>
        </authorList>
    </citation>
    <scope>NUCLEOTIDE SEQUENCE</scope>
    <source>
        <strain evidence="1">CHK190-19873</strain>
    </source>
</reference>
<sequence length="106" mass="12263">MKKHRKLQIPVFTLTALAAMAVLLLWSRLQPGELFRKNIQTTYYETISAGEEPELDAADYFSEEEYDLTKFSFDVTNCDTQTPGEYEIPVWYDGKETNCIIKLTVE</sequence>
<proteinExistence type="predicted"/>
<reference evidence="1" key="1">
    <citation type="submission" date="2020-10" db="EMBL/GenBank/DDBJ databases">
        <authorList>
            <person name="Gilroy R."/>
        </authorList>
    </citation>
    <scope>NUCLEOTIDE SEQUENCE</scope>
    <source>
        <strain evidence="1">CHK190-19873</strain>
    </source>
</reference>